<gene>
    <name evidence="13" type="ORF">BBF96_02600</name>
</gene>
<evidence type="ECO:0000313" key="14">
    <source>
        <dbReference type="Proteomes" id="UP000267250"/>
    </source>
</evidence>
<keyword evidence="4 13" id="KW-0645">Protease</keyword>
<evidence type="ECO:0000256" key="6">
    <source>
        <dbReference type="ARBA" id="ARBA00022801"/>
    </source>
</evidence>
<keyword evidence="7 11" id="KW-0862">Zinc</keyword>
<dbReference type="SMART" id="SM00228">
    <property type="entry name" value="PDZ"/>
    <property type="match status" value="1"/>
</dbReference>
<dbReference type="InterPro" id="IPR036034">
    <property type="entry name" value="PDZ_sf"/>
</dbReference>
<evidence type="ECO:0000256" key="11">
    <source>
        <dbReference type="RuleBase" id="RU362031"/>
    </source>
</evidence>
<dbReference type="CDD" id="cd23081">
    <property type="entry name" value="cpPDZ_EcRseP-like"/>
    <property type="match status" value="1"/>
</dbReference>
<reference evidence="13 14" key="1">
    <citation type="submission" date="2016-07" db="EMBL/GenBank/DDBJ databases">
        <title>Genome and transcriptome analysis of iron-reducing fermentative bacteria Anoxybacter fermentans.</title>
        <authorList>
            <person name="Zeng X."/>
            <person name="Shao Z."/>
        </authorList>
    </citation>
    <scope>NUCLEOTIDE SEQUENCE [LARGE SCALE GENOMIC DNA]</scope>
    <source>
        <strain evidence="13 14">DY22613</strain>
    </source>
</reference>
<feature type="transmembrane region" description="Helical" evidence="11">
    <location>
        <begin position="6"/>
        <end position="30"/>
    </location>
</feature>
<keyword evidence="5 11" id="KW-0812">Transmembrane</keyword>
<dbReference type="PROSITE" id="PS50106">
    <property type="entry name" value="PDZ"/>
    <property type="match status" value="1"/>
</dbReference>
<keyword evidence="10 11" id="KW-0472">Membrane</keyword>
<proteinExistence type="inferred from homology"/>
<dbReference type="PANTHER" id="PTHR42837:SF2">
    <property type="entry name" value="MEMBRANE METALLOPROTEASE ARASP2, CHLOROPLASTIC-RELATED"/>
    <property type="match status" value="1"/>
</dbReference>
<evidence type="ECO:0000256" key="9">
    <source>
        <dbReference type="ARBA" id="ARBA00023049"/>
    </source>
</evidence>
<evidence type="ECO:0000259" key="12">
    <source>
        <dbReference type="PROSITE" id="PS50106"/>
    </source>
</evidence>
<dbReference type="KEGG" id="aft:BBF96_02600"/>
<dbReference type="GO" id="GO:0016020">
    <property type="term" value="C:membrane"/>
    <property type="evidence" value="ECO:0007669"/>
    <property type="project" value="UniProtKB-SubCell"/>
</dbReference>
<dbReference type="Pfam" id="PF17820">
    <property type="entry name" value="PDZ_6"/>
    <property type="match status" value="1"/>
</dbReference>
<dbReference type="InterPro" id="IPR001478">
    <property type="entry name" value="PDZ"/>
</dbReference>
<feature type="domain" description="PDZ" evidence="12">
    <location>
        <begin position="143"/>
        <end position="184"/>
    </location>
</feature>
<evidence type="ECO:0000256" key="10">
    <source>
        <dbReference type="ARBA" id="ARBA00023136"/>
    </source>
</evidence>
<dbReference type="Pfam" id="PF02163">
    <property type="entry name" value="Peptidase_M50"/>
    <property type="match status" value="1"/>
</dbReference>
<evidence type="ECO:0000256" key="7">
    <source>
        <dbReference type="ARBA" id="ARBA00022833"/>
    </source>
</evidence>
<dbReference type="AlphaFoldDB" id="A0A3Q9HPC6"/>
<feature type="transmembrane region" description="Helical" evidence="11">
    <location>
        <begin position="293"/>
        <end position="314"/>
    </location>
</feature>
<accession>A0A3Q9HPC6</accession>
<dbReference type="EC" id="3.4.24.-" evidence="11"/>
<evidence type="ECO:0000313" key="13">
    <source>
        <dbReference type="EMBL" id="AZR72380.1"/>
    </source>
</evidence>
<keyword evidence="6 11" id="KW-0378">Hydrolase</keyword>
<dbReference type="NCBIfam" id="TIGR00054">
    <property type="entry name" value="RIP metalloprotease RseP"/>
    <property type="match status" value="1"/>
</dbReference>
<evidence type="ECO:0000256" key="8">
    <source>
        <dbReference type="ARBA" id="ARBA00022989"/>
    </source>
</evidence>
<evidence type="ECO:0000256" key="4">
    <source>
        <dbReference type="ARBA" id="ARBA00022670"/>
    </source>
</evidence>
<dbReference type="RefSeq" id="WP_127015713.1">
    <property type="nucleotide sequence ID" value="NZ_CP016379.1"/>
</dbReference>
<evidence type="ECO:0000256" key="3">
    <source>
        <dbReference type="ARBA" id="ARBA00007931"/>
    </source>
</evidence>
<protein>
    <recommendedName>
        <fullName evidence="11">Zinc metalloprotease</fullName>
        <ecNumber evidence="11">3.4.24.-</ecNumber>
    </recommendedName>
</protein>
<dbReference type="GO" id="GO:0006508">
    <property type="term" value="P:proteolysis"/>
    <property type="evidence" value="ECO:0007669"/>
    <property type="project" value="UniProtKB-KW"/>
</dbReference>
<dbReference type="EMBL" id="CP016379">
    <property type="protein sequence ID" value="AZR72380.1"/>
    <property type="molecule type" value="Genomic_DNA"/>
</dbReference>
<dbReference type="InterPro" id="IPR041489">
    <property type="entry name" value="PDZ_6"/>
</dbReference>
<feature type="transmembrane region" description="Helical" evidence="11">
    <location>
        <begin position="343"/>
        <end position="362"/>
    </location>
</feature>
<feature type="transmembrane region" description="Helical" evidence="11">
    <location>
        <begin position="118"/>
        <end position="143"/>
    </location>
</feature>
<keyword evidence="8 11" id="KW-1133">Transmembrane helix</keyword>
<dbReference type="OrthoDB" id="9782003at2"/>
<keyword evidence="11" id="KW-0479">Metal-binding</keyword>
<dbReference type="SUPFAM" id="SSF50156">
    <property type="entry name" value="PDZ domain-like"/>
    <property type="match status" value="1"/>
</dbReference>
<dbReference type="Proteomes" id="UP000267250">
    <property type="component" value="Chromosome"/>
</dbReference>
<dbReference type="InterPro" id="IPR008915">
    <property type="entry name" value="Peptidase_M50"/>
</dbReference>
<organism evidence="13 14">
    <name type="scientific">Anoxybacter fermentans</name>
    <dbReference type="NCBI Taxonomy" id="1323375"/>
    <lineage>
        <taxon>Bacteria</taxon>
        <taxon>Bacillati</taxon>
        <taxon>Bacillota</taxon>
        <taxon>Clostridia</taxon>
        <taxon>Halanaerobiales</taxon>
        <taxon>Anoxybacter</taxon>
    </lineage>
</organism>
<keyword evidence="14" id="KW-1185">Reference proteome</keyword>
<comment type="subcellular location">
    <subcellularLocation>
        <location evidence="2">Membrane</location>
        <topology evidence="2">Multi-pass membrane protein</topology>
    </subcellularLocation>
</comment>
<comment type="similarity">
    <text evidence="3 11">Belongs to the peptidase M50B family.</text>
</comment>
<evidence type="ECO:0000256" key="2">
    <source>
        <dbReference type="ARBA" id="ARBA00004141"/>
    </source>
</evidence>
<dbReference type="InterPro" id="IPR004387">
    <property type="entry name" value="Pept_M50_Zn"/>
</dbReference>
<dbReference type="Gene3D" id="2.30.42.10">
    <property type="match status" value="1"/>
</dbReference>
<keyword evidence="9 11" id="KW-0482">Metalloprotease</keyword>
<sequence length="369" mass="41449">MLTFSLLLGATTLSKTLVTFVVVLGVLVFVHEFGHYIVAKWVGVRVEEFALGFGPKLFGYKKGETIYSLRIFPLGGFCKLTGEFPHAEEELEGEELDSYREAIQQGRALYQKSVFQRFWVIFTGPLMNFLLAVVLFTIIFMAIGVPYAGSDKPVIGNLIPNQPADQAGLKVGDLILSINGQPVKEWDDISRIINETETEYITLEIKRKEVIKKLKVKPVVEEETGRRVIGIFPQIIYRKVGIGTAIWDALRQTWFMIKGIVIGFWQMLTFRMRPDVAGPVLIAKMVGEAAEVGWVYLLRLTAIISINLGIINLIPFPALDGGRILFLGIELVRGKAVDPEKEGFVHFIGFIILMALIAIILYRDIVRIF</sequence>
<name>A0A3Q9HPC6_9FIRM</name>
<dbReference type="PANTHER" id="PTHR42837">
    <property type="entry name" value="REGULATOR OF SIGMA-E PROTEASE RSEP"/>
    <property type="match status" value="1"/>
</dbReference>
<dbReference type="CDD" id="cd06163">
    <property type="entry name" value="S2P-M50_PDZ_RseP-like"/>
    <property type="match status" value="1"/>
</dbReference>
<evidence type="ECO:0000256" key="1">
    <source>
        <dbReference type="ARBA" id="ARBA00001947"/>
    </source>
</evidence>
<dbReference type="GO" id="GO:0004222">
    <property type="term" value="F:metalloendopeptidase activity"/>
    <property type="evidence" value="ECO:0007669"/>
    <property type="project" value="InterPro"/>
</dbReference>
<evidence type="ECO:0000256" key="5">
    <source>
        <dbReference type="ARBA" id="ARBA00022692"/>
    </source>
</evidence>
<dbReference type="GO" id="GO:0046872">
    <property type="term" value="F:metal ion binding"/>
    <property type="evidence" value="ECO:0007669"/>
    <property type="project" value="UniProtKB-KW"/>
</dbReference>
<comment type="cofactor">
    <cofactor evidence="1 11">
        <name>Zn(2+)</name>
        <dbReference type="ChEBI" id="CHEBI:29105"/>
    </cofactor>
</comment>